<comment type="caution">
    <text evidence="2">The sequence shown here is derived from an EMBL/GenBank/DDBJ whole genome shotgun (WGS) entry which is preliminary data.</text>
</comment>
<gene>
    <name evidence="2" type="ORF">CHARACLAT_030750</name>
</gene>
<evidence type="ECO:0000313" key="2">
    <source>
        <dbReference type="EMBL" id="MED6269198.1"/>
    </source>
</evidence>
<protein>
    <submittedName>
        <fullName evidence="2">Uncharacterized protein</fullName>
    </submittedName>
</protein>
<proteinExistence type="predicted"/>
<feature type="compositionally biased region" description="Polar residues" evidence="1">
    <location>
        <begin position="38"/>
        <end position="54"/>
    </location>
</feature>
<dbReference type="Proteomes" id="UP001352852">
    <property type="component" value="Unassembled WGS sequence"/>
</dbReference>
<evidence type="ECO:0000313" key="3">
    <source>
        <dbReference type="Proteomes" id="UP001352852"/>
    </source>
</evidence>
<evidence type="ECO:0000256" key="1">
    <source>
        <dbReference type="SAM" id="MobiDB-lite"/>
    </source>
</evidence>
<keyword evidence="3" id="KW-1185">Reference proteome</keyword>
<sequence length="141" mass="15007">MLHPAFLPAVPFGPEKLPLPVPPELLALGLTKKTTPILSPRQKTAATLLPQTLDRSAATPPAFGQPVSGVSTASVPPPASSASLAEHPPAPSQRPATPLLPSYEQDVRQWNCSHQQRTWVKTEMEALGLWPGSRPGLLCCI</sequence>
<name>A0ABU7D205_9TELE</name>
<feature type="compositionally biased region" description="Low complexity" evidence="1">
    <location>
        <begin position="66"/>
        <end position="87"/>
    </location>
</feature>
<dbReference type="EMBL" id="JAHUTJ010012905">
    <property type="protein sequence ID" value="MED6269198.1"/>
    <property type="molecule type" value="Genomic_DNA"/>
</dbReference>
<accession>A0ABU7D205</accession>
<feature type="region of interest" description="Disordered" evidence="1">
    <location>
        <begin position="38"/>
        <end position="102"/>
    </location>
</feature>
<organism evidence="2 3">
    <name type="scientific">Characodon lateralis</name>
    <dbReference type="NCBI Taxonomy" id="208331"/>
    <lineage>
        <taxon>Eukaryota</taxon>
        <taxon>Metazoa</taxon>
        <taxon>Chordata</taxon>
        <taxon>Craniata</taxon>
        <taxon>Vertebrata</taxon>
        <taxon>Euteleostomi</taxon>
        <taxon>Actinopterygii</taxon>
        <taxon>Neopterygii</taxon>
        <taxon>Teleostei</taxon>
        <taxon>Neoteleostei</taxon>
        <taxon>Acanthomorphata</taxon>
        <taxon>Ovalentaria</taxon>
        <taxon>Atherinomorphae</taxon>
        <taxon>Cyprinodontiformes</taxon>
        <taxon>Goodeidae</taxon>
        <taxon>Characodon</taxon>
    </lineage>
</organism>
<reference evidence="2 3" key="1">
    <citation type="submission" date="2021-06" db="EMBL/GenBank/DDBJ databases">
        <authorList>
            <person name="Palmer J.M."/>
        </authorList>
    </citation>
    <scope>NUCLEOTIDE SEQUENCE [LARGE SCALE GENOMIC DNA]</scope>
    <source>
        <strain evidence="2 3">CL_MEX2019</strain>
        <tissue evidence="2">Muscle</tissue>
    </source>
</reference>